<accession>A0A432V7R5</accession>
<dbReference type="EMBL" id="RKST01000007">
    <property type="protein sequence ID" value="RUM98123.1"/>
    <property type="molecule type" value="Genomic_DNA"/>
</dbReference>
<feature type="transmembrane region" description="Helical" evidence="8">
    <location>
        <begin position="178"/>
        <end position="201"/>
    </location>
</feature>
<evidence type="ECO:0000256" key="4">
    <source>
        <dbReference type="ARBA" id="ARBA00022519"/>
    </source>
</evidence>
<comment type="subcellular location">
    <subcellularLocation>
        <location evidence="1">Cell inner membrane</location>
        <topology evidence="1">Multi-pass membrane protein</topology>
    </subcellularLocation>
    <subcellularLocation>
        <location evidence="8">Cell membrane</location>
        <topology evidence="8">Multi-pass membrane protein</topology>
    </subcellularLocation>
</comment>
<evidence type="ECO:0000256" key="3">
    <source>
        <dbReference type="ARBA" id="ARBA00022475"/>
    </source>
</evidence>
<keyword evidence="3" id="KW-1003">Cell membrane</keyword>
<evidence type="ECO:0000313" key="10">
    <source>
        <dbReference type="EMBL" id="RUM98123.1"/>
    </source>
</evidence>
<dbReference type="AlphaFoldDB" id="A0A432V7R5"/>
<evidence type="ECO:0000256" key="8">
    <source>
        <dbReference type="RuleBase" id="RU363032"/>
    </source>
</evidence>
<feature type="transmembrane region" description="Helical" evidence="8">
    <location>
        <begin position="134"/>
        <end position="157"/>
    </location>
</feature>
<proteinExistence type="inferred from homology"/>
<evidence type="ECO:0000256" key="5">
    <source>
        <dbReference type="ARBA" id="ARBA00022692"/>
    </source>
</evidence>
<name>A0A432V7R5_9HYPH</name>
<dbReference type="GO" id="GO:0005886">
    <property type="term" value="C:plasma membrane"/>
    <property type="evidence" value="ECO:0007669"/>
    <property type="project" value="UniProtKB-SubCell"/>
</dbReference>
<dbReference type="PANTHER" id="PTHR43357:SF4">
    <property type="entry name" value="INNER MEMBRANE ABC TRANSPORTER PERMEASE PROTEIN YDCV"/>
    <property type="match status" value="1"/>
</dbReference>
<evidence type="ECO:0000256" key="2">
    <source>
        <dbReference type="ARBA" id="ARBA00022448"/>
    </source>
</evidence>
<evidence type="ECO:0000256" key="7">
    <source>
        <dbReference type="ARBA" id="ARBA00023136"/>
    </source>
</evidence>
<dbReference type="PROSITE" id="PS50928">
    <property type="entry name" value="ABC_TM1"/>
    <property type="match status" value="1"/>
</dbReference>
<evidence type="ECO:0000256" key="1">
    <source>
        <dbReference type="ARBA" id="ARBA00004429"/>
    </source>
</evidence>
<keyword evidence="6 8" id="KW-1133">Transmembrane helix</keyword>
<keyword evidence="2 8" id="KW-0813">Transport</keyword>
<dbReference type="OrthoDB" id="8156137at2"/>
<feature type="domain" description="ABC transmembrane type-1" evidence="9">
    <location>
        <begin position="66"/>
        <end position="254"/>
    </location>
</feature>
<feature type="transmembrane region" description="Helical" evidence="8">
    <location>
        <begin position="236"/>
        <end position="258"/>
    </location>
</feature>
<keyword evidence="11" id="KW-1185">Reference proteome</keyword>
<dbReference type="Gene3D" id="1.10.3720.10">
    <property type="entry name" value="MetI-like"/>
    <property type="match status" value="1"/>
</dbReference>
<evidence type="ECO:0000313" key="11">
    <source>
        <dbReference type="Proteomes" id="UP000281647"/>
    </source>
</evidence>
<keyword evidence="7 8" id="KW-0472">Membrane</keyword>
<evidence type="ECO:0000256" key="6">
    <source>
        <dbReference type="ARBA" id="ARBA00022989"/>
    </source>
</evidence>
<dbReference type="CDD" id="cd06261">
    <property type="entry name" value="TM_PBP2"/>
    <property type="match status" value="1"/>
</dbReference>
<dbReference type="InterPro" id="IPR000515">
    <property type="entry name" value="MetI-like"/>
</dbReference>
<dbReference type="InterPro" id="IPR035906">
    <property type="entry name" value="MetI-like_sf"/>
</dbReference>
<organism evidence="10 11">
    <name type="scientific">Borborobacter arsenicus</name>
    <dbReference type="NCBI Taxonomy" id="1851146"/>
    <lineage>
        <taxon>Bacteria</taxon>
        <taxon>Pseudomonadati</taxon>
        <taxon>Pseudomonadota</taxon>
        <taxon>Alphaproteobacteria</taxon>
        <taxon>Hyphomicrobiales</taxon>
        <taxon>Phyllobacteriaceae</taxon>
        <taxon>Borborobacter</taxon>
    </lineage>
</organism>
<evidence type="ECO:0000259" key="9">
    <source>
        <dbReference type="PROSITE" id="PS50928"/>
    </source>
</evidence>
<sequence length="269" mass="29350">MSRSTNMRSVLFWSAVVLILVYMTLPAVVVVATSVNPTELMAFPPTGFSLRWYEKALTYPDFQEAFKSSLVVMALSSTLATLLGSSFAFLIFHYKFRGRGLLEAALWSPLIIPHFTTGFGFLLLGSHLSLTQGYAVIVMAHLLLVTPFVTRAVFVSLSNVDTNYARAAANLGATPSEVLFKITIPLVLPGMIGGWLIAAILSLTEFTASLYVTASRTQTLPVAMYNYIREYADPTISAISALLILSTTIIMIVANHFLGLRRILGIDNG</sequence>
<protein>
    <submittedName>
        <fullName evidence="10">ABC transporter permease</fullName>
    </submittedName>
</protein>
<feature type="transmembrane region" description="Helical" evidence="8">
    <location>
        <begin position="70"/>
        <end position="92"/>
    </location>
</feature>
<feature type="transmembrane region" description="Helical" evidence="8">
    <location>
        <begin position="104"/>
        <end position="128"/>
    </location>
</feature>
<comment type="similarity">
    <text evidence="8">Belongs to the binding-protein-dependent transport system permease family.</text>
</comment>
<dbReference type="Pfam" id="PF00528">
    <property type="entry name" value="BPD_transp_1"/>
    <property type="match status" value="1"/>
</dbReference>
<dbReference type="PANTHER" id="PTHR43357">
    <property type="entry name" value="INNER MEMBRANE ABC TRANSPORTER PERMEASE PROTEIN YDCV"/>
    <property type="match status" value="1"/>
</dbReference>
<gene>
    <name evidence="10" type="ORF">EET67_08390</name>
</gene>
<comment type="caution">
    <text evidence="10">The sequence shown here is derived from an EMBL/GenBank/DDBJ whole genome shotgun (WGS) entry which is preliminary data.</text>
</comment>
<dbReference type="SUPFAM" id="SSF161098">
    <property type="entry name" value="MetI-like"/>
    <property type="match status" value="1"/>
</dbReference>
<dbReference type="Proteomes" id="UP000281647">
    <property type="component" value="Unassembled WGS sequence"/>
</dbReference>
<keyword evidence="5 8" id="KW-0812">Transmembrane</keyword>
<dbReference type="GO" id="GO:0055085">
    <property type="term" value="P:transmembrane transport"/>
    <property type="evidence" value="ECO:0007669"/>
    <property type="project" value="InterPro"/>
</dbReference>
<reference evidence="10 11" key="1">
    <citation type="submission" date="2018-11" db="EMBL/GenBank/DDBJ databases">
        <title>Pseudaminobacter arsenicus sp. nov., an arsenic-resistant bacterium isolated from arsenic-rich aquifers.</title>
        <authorList>
            <person name="Mu Y."/>
        </authorList>
    </citation>
    <scope>NUCLEOTIDE SEQUENCE [LARGE SCALE GENOMIC DNA]</scope>
    <source>
        <strain evidence="10 11">CB3</strain>
    </source>
</reference>
<keyword evidence="4" id="KW-0997">Cell inner membrane</keyword>